<dbReference type="AlphaFoldDB" id="A0A369KTT1"/>
<dbReference type="EMBL" id="QOVW01000006">
    <property type="protein sequence ID" value="RDB37168.1"/>
    <property type="molecule type" value="Genomic_DNA"/>
</dbReference>
<name>A0A369KTT1_9BACT</name>
<keyword evidence="2" id="KW-1185">Reference proteome</keyword>
<organism evidence="1 2">
    <name type="scientific">Spirobacillus cienkowskii</name>
    <dbReference type="NCBI Taxonomy" id="495820"/>
    <lineage>
        <taxon>Bacteria</taxon>
        <taxon>Pseudomonadati</taxon>
        <taxon>Bdellovibrionota</taxon>
        <taxon>Oligoflexia</taxon>
        <taxon>Silvanigrellales</taxon>
        <taxon>Spirobacillus</taxon>
    </lineage>
</organism>
<evidence type="ECO:0000313" key="2">
    <source>
        <dbReference type="Proteomes" id="UP000253934"/>
    </source>
</evidence>
<proteinExistence type="predicted"/>
<reference evidence="1" key="1">
    <citation type="submission" date="2018-04" db="EMBL/GenBank/DDBJ databases">
        <title>Draft genome sequence of the Candidatus Spirobacillus cienkowskii, a pathogen of freshwater Daphnia species, reconstructed from hemolymph metagenomic reads.</title>
        <authorList>
            <person name="Bresciani L."/>
            <person name="Lemos L.N."/>
            <person name="Wale N."/>
            <person name="Lin J.Y."/>
            <person name="Fernandes G.R."/>
            <person name="Duffy M.A."/>
            <person name="Rodrigues J.M."/>
        </authorList>
    </citation>
    <scope>NUCLEOTIDE SEQUENCE [LARGE SCALE GENOMIC DNA]</scope>
    <source>
        <strain evidence="1">Binning01</strain>
    </source>
</reference>
<accession>A0A369KTT1</accession>
<protein>
    <submittedName>
        <fullName evidence="1">Uncharacterized protein</fullName>
    </submittedName>
</protein>
<dbReference type="Proteomes" id="UP000253934">
    <property type="component" value="Unassembled WGS sequence"/>
</dbReference>
<gene>
    <name evidence="1" type="ORF">DCC88_01380</name>
</gene>
<evidence type="ECO:0000313" key="1">
    <source>
        <dbReference type="EMBL" id="RDB37168.1"/>
    </source>
</evidence>
<sequence>MFTIIEILKINDRKVVFYNIRTVNTENTKFVDLKNQANLNNNSPVFVFMQDNVLFGPLKSIVAPLPDHDVIILGKKWREDFSDKISYFKNNSTLFPARTYGVLFKYDLDYQKHVEHLKATFELIDKQNKKINKNYNFAPATIILDFIKID</sequence>
<comment type="caution">
    <text evidence="1">The sequence shown here is derived from an EMBL/GenBank/DDBJ whole genome shotgun (WGS) entry which is preliminary data.</text>
</comment>